<dbReference type="InterPro" id="IPR012337">
    <property type="entry name" value="RNaseH-like_sf"/>
</dbReference>
<dbReference type="Pfam" id="PF17921">
    <property type="entry name" value="Integrase_H2C2"/>
    <property type="match status" value="1"/>
</dbReference>
<dbReference type="InterPro" id="IPR043502">
    <property type="entry name" value="DNA/RNA_pol_sf"/>
</dbReference>
<dbReference type="PANTHER" id="PTHR37984:SF15">
    <property type="entry name" value="INTEGRASE CATALYTIC DOMAIN-CONTAINING PROTEIN"/>
    <property type="match status" value="1"/>
</dbReference>
<evidence type="ECO:0000256" key="3">
    <source>
        <dbReference type="ARBA" id="ARBA00022722"/>
    </source>
</evidence>
<organism evidence="9 10">
    <name type="scientific">Hemibagrus guttatus</name>
    <dbReference type="NCBI Taxonomy" id="175788"/>
    <lineage>
        <taxon>Eukaryota</taxon>
        <taxon>Metazoa</taxon>
        <taxon>Chordata</taxon>
        <taxon>Craniata</taxon>
        <taxon>Vertebrata</taxon>
        <taxon>Euteleostomi</taxon>
        <taxon>Actinopterygii</taxon>
        <taxon>Neopterygii</taxon>
        <taxon>Teleostei</taxon>
        <taxon>Ostariophysi</taxon>
        <taxon>Siluriformes</taxon>
        <taxon>Bagridae</taxon>
        <taxon>Hemibagrus</taxon>
    </lineage>
</organism>
<dbReference type="FunFam" id="3.30.420.10:FF:000032">
    <property type="entry name" value="Retrovirus-related Pol polyprotein from transposon 297-like Protein"/>
    <property type="match status" value="1"/>
</dbReference>
<dbReference type="PROSITE" id="PS50994">
    <property type="entry name" value="INTEGRASE"/>
    <property type="match status" value="1"/>
</dbReference>
<dbReference type="EMBL" id="JAUCMX010000024">
    <property type="protein sequence ID" value="KAK3511338.1"/>
    <property type="molecule type" value="Genomic_DNA"/>
</dbReference>
<evidence type="ECO:0000256" key="6">
    <source>
        <dbReference type="ARBA" id="ARBA00022918"/>
    </source>
</evidence>
<dbReference type="GO" id="GO:0016787">
    <property type="term" value="F:hydrolase activity"/>
    <property type="evidence" value="ECO:0007669"/>
    <property type="project" value="UniProtKB-KW"/>
</dbReference>
<keyword evidence="2" id="KW-0548">Nucleotidyltransferase</keyword>
<dbReference type="GO" id="GO:0003676">
    <property type="term" value="F:nucleic acid binding"/>
    <property type="evidence" value="ECO:0007669"/>
    <property type="project" value="InterPro"/>
</dbReference>
<dbReference type="InterPro" id="IPR001584">
    <property type="entry name" value="Integrase_cat-core"/>
</dbReference>
<dbReference type="FunFam" id="1.10.340.70:FF:000001">
    <property type="entry name" value="Retrovirus-related Pol polyprotein from transposon gypsy-like Protein"/>
    <property type="match status" value="1"/>
</dbReference>
<evidence type="ECO:0000256" key="4">
    <source>
        <dbReference type="ARBA" id="ARBA00022759"/>
    </source>
</evidence>
<evidence type="ECO:0000256" key="5">
    <source>
        <dbReference type="ARBA" id="ARBA00022801"/>
    </source>
</evidence>
<keyword evidence="4" id="KW-0255">Endonuclease</keyword>
<dbReference type="InterPro" id="IPR041373">
    <property type="entry name" value="RT_RNaseH"/>
</dbReference>
<keyword evidence="6" id="KW-0695">RNA-directed DNA polymerase</keyword>
<keyword evidence="3" id="KW-0540">Nuclease</keyword>
<evidence type="ECO:0000256" key="7">
    <source>
        <dbReference type="ARBA" id="ARBA00039658"/>
    </source>
</evidence>
<dbReference type="GO" id="GO:0015074">
    <property type="term" value="P:DNA integration"/>
    <property type="evidence" value="ECO:0007669"/>
    <property type="project" value="InterPro"/>
</dbReference>
<dbReference type="AlphaFoldDB" id="A0AAE0UN34"/>
<dbReference type="SUPFAM" id="SSF56672">
    <property type="entry name" value="DNA/RNA polymerases"/>
    <property type="match status" value="1"/>
</dbReference>
<dbReference type="SUPFAM" id="SSF53098">
    <property type="entry name" value="Ribonuclease H-like"/>
    <property type="match status" value="1"/>
</dbReference>
<comment type="caution">
    <text evidence="9">The sequence shown here is derived from an EMBL/GenBank/DDBJ whole genome shotgun (WGS) entry which is preliminary data.</text>
</comment>
<evidence type="ECO:0000256" key="2">
    <source>
        <dbReference type="ARBA" id="ARBA00022695"/>
    </source>
</evidence>
<name>A0AAE0UN34_9TELE</name>
<dbReference type="Gene3D" id="3.30.420.10">
    <property type="entry name" value="Ribonuclease H-like superfamily/Ribonuclease H"/>
    <property type="match status" value="1"/>
</dbReference>
<dbReference type="GO" id="GO:0003964">
    <property type="term" value="F:RNA-directed DNA polymerase activity"/>
    <property type="evidence" value="ECO:0007669"/>
    <property type="project" value="UniProtKB-KW"/>
</dbReference>
<reference evidence="9" key="1">
    <citation type="submission" date="2023-06" db="EMBL/GenBank/DDBJ databases">
        <title>Male Hemibagrus guttatus genome.</title>
        <authorList>
            <person name="Bian C."/>
        </authorList>
    </citation>
    <scope>NUCLEOTIDE SEQUENCE</scope>
    <source>
        <strain evidence="9">Male_cb2023</strain>
        <tissue evidence="9">Muscle</tissue>
    </source>
</reference>
<keyword evidence="5" id="KW-0378">Hydrolase</keyword>
<dbReference type="Pfam" id="PF00665">
    <property type="entry name" value="rve"/>
    <property type="match status" value="1"/>
</dbReference>
<keyword evidence="10" id="KW-1185">Reference proteome</keyword>
<protein>
    <recommendedName>
        <fullName evidence="7">Gypsy retrotransposon integrase-like protein 1</fullName>
    </recommendedName>
</protein>
<dbReference type="GO" id="GO:0004519">
    <property type="term" value="F:endonuclease activity"/>
    <property type="evidence" value="ECO:0007669"/>
    <property type="project" value="UniProtKB-KW"/>
</dbReference>
<dbReference type="PANTHER" id="PTHR37984">
    <property type="entry name" value="PROTEIN CBG26694"/>
    <property type="match status" value="1"/>
</dbReference>
<dbReference type="Gene3D" id="1.10.340.70">
    <property type="match status" value="1"/>
</dbReference>
<dbReference type="Pfam" id="PF17917">
    <property type="entry name" value="RT_RNaseH"/>
    <property type="match status" value="1"/>
</dbReference>
<accession>A0AAE0UN34</accession>
<dbReference type="InterPro" id="IPR041588">
    <property type="entry name" value="Integrase_H2C2"/>
</dbReference>
<dbReference type="InterPro" id="IPR036397">
    <property type="entry name" value="RNaseH_sf"/>
</dbReference>
<evidence type="ECO:0000256" key="1">
    <source>
        <dbReference type="ARBA" id="ARBA00022679"/>
    </source>
</evidence>
<dbReference type="Proteomes" id="UP001274896">
    <property type="component" value="Unassembled WGS sequence"/>
</dbReference>
<proteinExistence type="predicted"/>
<gene>
    <name evidence="9" type="ORF">QTP70_002594</name>
</gene>
<evidence type="ECO:0000313" key="9">
    <source>
        <dbReference type="EMBL" id="KAK3511338.1"/>
    </source>
</evidence>
<evidence type="ECO:0000259" key="8">
    <source>
        <dbReference type="PROSITE" id="PS50994"/>
    </source>
</evidence>
<keyword evidence="1" id="KW-0808">Transferase</keyword>
<dbReference type="InterPro" id="IPR050951">
    <property type="entry name" value="Retrovirus_Pol_polyprotein"/>
</dbReference>
<evidence type="ECO:0000313" key="10">
    <source>
        <dbReference type="Proteomes" id="UP001274896"/>
    </source>
</evidence>
<feature type="domain" description="Integrase catalytic" evidence="8">
    <location>
        <begin position="262"/>
        <end position="388"/>
    </location>
</feature>
<sequence>MKLEFLELKWAMTEKFREYLLGQRCVVFTDNNPLSHLNTAKLGATEQRWAAQLAAFDFELRYCSGRSNRNADALSQQGPSSQGELEQLLPGTSLTATVKQAGVTTGVGSQAAVTVLPNLAVDMQSLQREDPVIGEALRFWWHGVPPSTEEHQQLPRAVVNLLRRWSHLGEQDGVLLRHVFRFDGGEEVLQVVLPPVLHHEVLTLLHQEHGHQGVERTTELVQQRCYWPGLTADVAQWCRECERCQAAKDTQLHPSSFIGHLLASMPNEILTIDFTVFKPTRSGLENVLVMMDVFTKYTMAVPTRDQRAETVAQVLVIEWFYKFGVPSQIHSDQGRNFESSLVQQLCALYKVEKSRTTPFHPAGNGQCDRFNRTLHNLLHALPVSRKMD</sequence>